<comment type="caution">
    <text evidence="2">The sequence shown here is derived from an EMBL/GenBank/DDBJ whole genome shotgun (WGS) entry which is preliminary data.</text>
</comment>
<accession>A0AAN6XKU7</accession>
<keyword evidence="3" id="KW-1185">Reference proteome</keyword>
<protein>
    <recommendedName>
        <fullName evidence="1">2EXR domain-containing protein</fullName>
    </recommendedName>
</protein>
<gene>
    <name evidence="2" type="ORF">QBC40DRAFT_276402</name>
</gene>
<feature type="domain" description="2EXR" evidence="1">
    <location>
        <begin position="47"/>
        <end position="129"/>
    </location>
</feature>
<proteinExistence type="predicted"/>
<dbReference type="InterPro" id="IPR045518">
    <property type="entry name" value="2EXR"/>
</dbReference>
<dbReference type="Pfam" id="PF20150">
    <property type="entry name" value="2EXR"/>
    <property type="match status" value="1"/>
</dbReference>
<dbReference type="Proteomes" id="UP001303160">
    <property type="component" value="Unassembled WGS sequence"/>
</dbReference>
<dbReference type="AlphaFoldDB" id="A0AAN6XKU7"/>
<reference evidence="2" key="2">
    <citation type="submission" date="2023-05" db="EMBL/GenBank/DDBJ databases">
        <authorList>
            <consortium name="Lawrence Berkeley National Laboratory"/>
            <person name="Steindorff A."/>
            <person name="Hensen N."/>
            <person name="Bonometti L."/>
            <person name="Westerberg I."/>
            <person name="Brannstrom I.O."/>
            <person name="Guillou S."/>
            <person name="Cros-Aarteil S."/>
            <person name="Calhoun S."/>
            <person name="Haridas S."/>
            <person name="Kuo A."/>
            <person name="Mondo S."/>
            <person name="Pangilinan J."/>
            <person name="Riley R."/>
            <person name="Labutti K."/>
            <person name="Andreopoulos B."/>
            <person name="Lipzen A."/>
            <person name="Chen C."/>
            <person name="Yanf M."/>
            <person name="Daum C."/>
            <person name="Ng V."/>
            <person name="Clum A."/>
            <person name="Ohm R."/>
            <person name="Martin F."/>
            <person name="Silar P."/>
            <person name="Natvig D."/>
            <person name="Lalanne C."/>
            <person name="Gautier V."/>
            <person name="Ament-Velasquez S.L."/>
            <person name="Kruys A."/>
            <person name="Hutchinson M.I."/>
            <person name="Powell A.J."/>
            <person name="Barry K."/>
            <person name="Miller A.N."/>
            <person name="Grigoriev I.V."/>
            <person name="Debuchy R."/>
            <person name="Gladieux P."/>
            <person name="Thoren M.H."/>
            <person name="Johannesson H."/>
        </authorList>
    </citation>
    <scope>NUCLEOTIDE SEQUENCE</scope>
    <source>
        <strain evidence="2">CBS 315.58</strain>
    </source>
</reference>
<organism evidence="2 3">
    <name type="scientific">Triangularia verruculosa</name>
    <dbReference type="NCBI Taxonomy" id="2587418"/>
    <lineage>
        <taxon>Eukaryota</taxon>
        <taxon>Fungi</taxon>
        <taxon>Dikarya</taxon>
        <taxon>Ascomycota</taxon>
        <taxon>Pezizomycotina</taxon>
        <taxon>Sordariomycetes</taxon>
        <taxon>Sordariomycetidae</taxon>
        <taxon>Sordariales</taxon>
        <taxon>Podosporaceae</taxon>
        <taxon>Triangularia</taxon>
    </lineage>
</organism>
<name>A0AAN6XKU7_9PEZI</name>
<sequence>MSSQRLLNGVDSLSLDNGKSGLVWYFEPSNTTVTDQQQTASSSHNKFHYFFDLPPELREQIIEHICYHPGSIFVRDDMSITTRGVLEPTSWELFSDQSTFNPYVVSPPVNLMLACAELYRMASEIYYGKNTFHLRLANPPRQKIIEYDKYGNRKLVSELGKVGKLLLGRSTLERTGDVQPTEGPRLRLRHVVVRIERFGGAHMEKELIPALGSMILSGSLKTLQVEVSLGNQNANCRQLSPQMALFQPPSQNMRRTTDLTSNPVMKALLVVLMDPDLEKVLMRVRKTDNPCFWCQCHAWELGWGEKSEEKPPMCFLKHLPDGNRCRRQGNINKAYWAEVNIPKLVQACGIDSAQFRIKKVEGPDPYS</sequence>
<evidence type="ECO:0000313" key="2">
    <source>
        <dbReference type="EMBL" id="KAK4202474.1"/>
    </source>
</evidence>
<evidence type="ECO:0000259" key="1">
    <source>
        <dbReference type="Pfam" id="PF20150"/>
    </source>
</evidence>
<dbReference type="EMBL" id="MU863897">
    <property type="protein sequence ID" value="KAK4202474.1"/>
    <property type="molecule type" value="Genomic_DNA"/>
</dbReference>
<reference evidence="2" key="1">
    <citation type="journal article" date="2023" name="Mol. Phylogenet. Evol.">
        <title>Genome-scale phylogeny and comparative genomics of the fungal order Sordariales.</title>
        <authorList>
            <person name="Hensen N."/>
            <person name="Bonometti L."/>
            <person name="Westerberg I."/>
            <person name="Brannstrom I.O."/>
            <person name="Guillou S."/>
            <person name="Cros-Aarteil S."/>
            <person name="Calhoun S."/>
            <person name="Haridas S."/>
            <person name="Kuo A."/>
            <person name="Mondo S."/>
            <person name="Pangilinan J."/>
            <person name="Riley R."/>
            <person name="LaButti K."/>
            <person name="Andreopoulos B."/>
            <person name="Lipzen A."/>
            <person name="Chen C."/>
            <person name="Yan M."/>
            <person name="Daum C."/>
            <person name="Ng V."/>
            <person name="Clum A."/>
            <person name="Steindorff A."/>
            <person name="Ohm R.A."/>
            <person name="Martin F."/>
            <person name="Silar P."/>
            <person name="Natvig D.O."/>
            <person name="Lalanne C."/>
            <person name="Gautier V."/>
            <person name="Ament-Velasquez S.L."/>
            <person name="Kruys A."/>
            <person name="Hutchinson M.I."/>
            <person name="Powell A.J."/>
            <person name="Barry K."/>
            <person name="Miller A.N."/>
            <person name="Grigoriev I.V."/>
            <person name="Debuchy R."/>
            <person name="Gladieux P."/>
            <person name="Hiltunen Thoren M."/>
            <person name="Johannesson H."/>
        </authorList>
    </citation>
    <scope>NUCLEOTIDE SEQUENCE</scope>
    <source>
        <strain evidence="2">CBS 315.58</strain>
    </source>
</reference>
<evidence type="ECO:0000313" key="3">
    <source>
        <dbReference type="Proteomes" id="UP001303160"/>
    </source>
</evidence>